<evidence type="ECO:0000259" key="8">
    <source>
        <dbReference type="PROSITE" id="PS50011"/>
    </source>
</evidence>
<dbReference type="GO" id="GO:0005524">
    <property type="term" value="F:ATP binding"/>
    <property type="evidence" value="ECO:0007669"/>
    <property type="project" value="UniProtKB-UniRule"/>
</dbReference>
<sequence>MDFESFVSNVRSVWDKLQALGATCGAAAPRQEDVALSHIFVLHPLDADHPEALRATKRGARLLHEGRTEESIRELHDARQLSQSHVACSNLGCAYHAKNDDRAALYWYREAYRLQPQDETATCALALLEQRRGEAEEARRLLVSFLQVDASHVGALRLLGRLHQRQCQWSQAAGCFHRLIEVDPTNDEWPAQLQVCLDQLEAKDGLQGHAFSFDATEALSHAAACRRRGDALSATSTTCSSMTGPGHSRNSPGRGGGGGLGGFLPIQESFHSSAGQGLAEAQRARRMGNTDDAVDIYRGLLSREPRNTEALMGYADCQQDLGNLDEALSAMKQMLSTKSDDVEANLRVAELLLEQGKDSAVDNFLRFASLGRSRVGPALQQRLLCAEAHLALNKEDHVKALATASEAVRVDACSGKALLLLAMARHRVADYSAALRAASAALEAAEEKRQTKLQADAKVVASQAHERLREYPEAIACAERALASGAGAEARVARAVALQQSGRAREAEEELMSVLQSHPQHALARLQLAYCQLLGGNANRAGAILEGLLASRASLPRSLLGCAKVYLALALAEQQRTQRASSLAQEALTAHRNLQTAWDPGSCGGDRQVWREIESGQQSGTGALQRLRGICDLDLTAAQARQLLQLLAAAANRPELAPKREGGYGSAASVPSTPAPSTPSARGRGGATPANATPCARSRDQSQDRAFTIGWNELIRPEQLMLGPQLGAGGSAQVFKGSWNGQEVAVKRISGLAHLEAMKKEVDALRRLRHPRLVRFIGACVQPPLLLVVTEYMAGGSLHDRLFGCRKALSLSSSQRWLIACQTAEGLAFLHAQRVVHRDLKSMNILLDSAQNAKICDFGLAHQMCMESTHIARKLDGEGGSPRYMAPECYDAKIGKLTEKVDIWAAGCILIELFGGVLPYADCLTMPQLTARILVEKRPPDVPPGTPPQIVALIGRCVMFDPSWRITATELQSELARLRR</sequence>
<dbReference type="PROSITE" id="PS00107">
    <property type="entry name" value="PROTEIN_KINASE_ATP"/>
    <property type="match status" value="1"/>
</dbReference>
<dbReference type="AlphaFoldDB" id="A0AA36HUT0"/>
<dbReference type="SUPFAM" id="SSF56112">
    <property type="entry name" value="Protein kinase-like (PK-like)"/>
    <property type="match status" value="1"/>
</dbReference>
<name>A0AA36HUT0_9DINO</name>
<evidence type="ECO:0000256" key="7">
    <source>
        <dbReference type="SAM" id="MobiDB-lite"/>
    </source>
</evidence>
<dbReference type="InterPro" id="IPR000719">
    <property type="entry name" value="Prot_kinase_dom"/>
</dbReference>
<keyword evidence="2 5" id="KW-0547">Nucleotide-binding</keyword>
<dbReference type="PANTHER" id="PTHR44329:SF261">
    <property type="entry name" value="ZINC FINGER CONTAINING PROTEIN KINASE-RELATED"/>
    <property type="match status" value="1"/>
</dbReference>
<feature type="region of interest" description="Disordered" evidence="7">
    <location>
        <begin position="658"/>
        <end position="702"/>
    </location>
</feature>
<dbReference type="InterPro" id="IPR001245">
    <property type="entry name" value="Ser-Thr/Tyr_kinase_cat_dom"/>
</dbReference>
<dbReference type="Pfam" id="PF13181">
    <property type="entry name" value="TPR_8"/>
    <property type="match status" value="1"/>
</dbReference>
<reference evidence="9" key="1">
    <citation type="submission" date="2023-08" db="EMBL/GenBank/DDBJ databases">
        <authorList>
            <person name="Chen Y."/>
            <person name="Shah S."/>
            <person name="Dougan E. K."/>
            <person name="Thang M."/>
            <person name="Chan C."/>
        </authorList>
    </citation>
    <scope>NUCLEOTIDE SEQUENCE</scope>
</reference>
<dbReference type="PROSITE" id="PS00108">
    <property type="entry name" value="PROTEIN_KINASE_ST"/>
    <property type="match status" value="1"/>
</dbReference>
<dbReference type="Gene3D" id="3.30.200.20">
    <property type="entry name" value="Phosphorylase Kinase, domain 1"/>
    <property type="match status" value="1"/>
</dbReference>
<keyword evidence="4" id="KW-0802">TPR repeat</keyword>
<keyword evidence="6" id="KW-0175">Coiled coil</keyword>
<dbReference type="Pfam" id="PF13432">
    <property type="entry name" value="TPR_16"/>
    <property type="match status" value="1"/>
</dbReference>
<dbReference type="InterPro" id="IPR017441">
    <property type="entry name" value="Protein_kinase_ATP_BS"/>
</dbReference>
<dbReference type="Pfam" id="PF07714">
    <property type="entry name" value="PK_Tyr_Ser-Thr"/>
    <property type="match status" value="1"/>
</dbReference>
<evidence type="ECO:0000256" key="5">
    <source>
        <dbReference type="PROSITE-ProRule" id="PRU10141"/>
    </source>
</evidence>
<keyword evidence="1" id="KW-0808">Transferase</keyword>
<dbReference type="SUPFAM" id="SSF81901">
    <property type="entry name" value="HCP-like"/>
    <property type="match status" value="1"/>
</dbReference>
<dbReference type="InterPro" id="IPR019734">
    <property type="entry name" value="TPR_rpt"/>
</dbReference>
<dbReference type="Gene3D" id="1.10.510.10">
    <property type="entry name" value="Transferase(Phosphotransferase) domain 1"/>
    <property type="match status" value="1"/>
</dbReference>
<keyword evidence="1" id="KW-0723">Serine/threonine-protein kinase</keyword>
<feature type="repeat" description="TPR" evidence="4">
    <location>
        <begin position="85"/>
        <end position="118"/>
    </location>
</feature>
<dbReference type="SUPFAM" id="SSF48452">
    <property type="entry name" value="TPR-like"/>
    <property type="match status" value="2"/>
</dbReference>
<evidence type="ECO:0000313" key="10">
    <source>
        <dbReference type="Proteomes" id="UP001178507"/>
    </source>
</evidence>
<dbReference type="Gene3D" id="1.25.40.10">
    <property type="entry name" value="Tetratricopeptide repeat domain"/>
    <property type="match status" value="4"/>
</dbReference>
<feature type="binding site" evidence="5">
    <location>
        <position position="747"/>
    </location>
    <ligand>
        <name>ATP</name>
        <dbReference type="ChEBI" id="CHEBI:30616"/>
    </ligand>
</feature>
<feature type="domain" description="Protein kinase" evidence="8">
    <location>
        <begin position="720"/>
        <end position="978"/>
    </location>
</feature>
<dbReference type="PROSITE" id="PS50011">
    <property type="entry name" value="PROTEIN_KINASE_DOM"/>
    <property type="match status" value="1"/>
</dbReference>
<comment type="caution">
    <text evidence="9">The sequence shown here is derived from an EMBL/GenBank/DDBJ whole genome shotgun (WGS) entry which is preliminary data.</text>
</comment>
<evidence type="ECO:0000256" key="4">
    <source>
        <dbReference type="PROSITE-ProRule" id="PRU00339"/>
    </source>
</evidence>
<dbReference type="PANTHER" id="PTHR44329">
    <property type="entry name" value="SERINE/THREONINE-PROTEIN KINASE TNNI3K-RELATED"/>
    <property type="match status" value="1"/>
</dbReference>
<dbReference type="InterPro" id="IPR051681">
    <property type="entry name" value="Ser/Thr_Kinases-Pseudokinases"/>
</dbReference>
<accession>A0AA36HUT0</accession>
<evidence type="ECO:0000256" key="6">
    <source>
        <dbReference type="SAM" id="Coils"/>
    </source>
</evidence>
<dbReference type="InterPro" id="IPR008271">
    <property type="entry name" value="Ser/Thr_kinase_AS"/>
</dbReference>
<keyword evidence="1" id="KW-0418">Kinase</keyword>
<feature type="repeat" description="TPR" evidence="4">
    <location>
        <begin position="153"/>
        <end position="186"/>
    </location>
</feature>
<evidence type="ECO:0000256" key="2">
    <source>
        <dbReference type="ARBA" id="ARBA00022741"/>
    </source>
</evidence>
<keyword evidence="10" id="KW-1185">Reference proteome</keyword>
<gene>
    <name evidence="9" type="ORF">EVOR1521_LOCUS4960</name>
</gene>
<dbReference type="InterPro" id="IPR011009">
    <property type="entry name" value="Kinase-like_dom_sf"/>
</dbReference>
<dbReference type="SMART" id="SM00220">
    <property type="entry name" value="S_TKc"/>
    <property type="match status" value="1"/>
</dbReference>
<evidence type="ECO:0000256" key="1">
    <source>
        <dbReference type="ARBA" id="ARBA00022527"/>
    </source>
</evidence>
<keyword evidence="3 5" id="KW-0067">ATP-binding</keyword>
<dbReference type="GO" id="GO:0004674">
    <property type="term" value="F:protein serine/threonine kinase activity"/>
    <property type="evidence" value="ECO:0007669"/>
    <property type="project" value="TreeGrafter"/>
</dbReference>
<dbReference type="SMART" id="SM00028">
    <property type="entry name" value="TPR"/>
    <property type="match status" value="6"/>
</dbReference>
<dbReference type="EMBL" id="CAUJNA010000336">
    <property type="protein sequence ID" value="CAJ1375746.1"/>
    <property type="molecule type" value="Genomic_DNA"/>
</dbReference>
<evidence type="ECO:0000256" key="3">
    <source>
        <dbReference type="ARBA" id="ARBA00022840"/>
    </source>
</evidence>
<dbReference type="InterPro" id="IPR011990">
    <property type="entry name" value="TPR-like_helical_dom_sf"/>
</dbReference>
<dbReference type="PROSITE" id="PS50005">
    <property type="entry name" value="TPR"/>
    <property type="match status" value="2"/>
</dbReference>
<protein>
    <recommendedName>
        <fullName evidence="8">Protein kinase domain-containing protein</fullName>
    </recommendedName>
</protein>
<feature type="region of interest" description="Disordered" evidence="7">
    <location>
        <begin position="236"/>
        <end position="261"/>
    </location>
</feature>
<dbReference type="Proteomes" id="UP001178507">
    <property type="component" value="Unassembled WGS sequence"/>
</dbReference>
<proteinExistence type="predicted"/>
<organism evidence="9 10">
    <name type="scientific">Effrenium voratum</name>
    <dbReference type="NCBI Taxonomy" id="2562239"/>
    <lineage>
        <taxon>Eukaryota</taxon>
        <taxon>Sar</taxon>
        <taxon>Alveolata</taxon>
        <taxon>Dinophyceae</taxon>
        <taxon>Suessiales</taxon>
        <taxon>Symbiodiniaceae</taxon>
        <taxon>Effrenium</taxon>
    </lineage>
</organism>
<evidence type="ECO:0000313" key="9">
    <source>
        <dbReference type="EMBL" id="CAJ1375746.1"/>
    </source>
</evidence>
<dbReference type="Pfam" id="PF14559">
    <property type="entry name" value="TPR_19"/>
    <property type="match status" value="1"/>
</dbReference>
<feature type="coiled-coil region" evidence="6">
    <location>
        <begin position="428"/>
        <end position="455"/>
    </location>
</feature>